<dbReference type="PROSITE" id="PS00061">
    <property type="entry name" value="ADH_SHORT"/>
    <property type="match status" value="1"/>
</dbReference>
<dbReference type="PRINTS" id="PR00081">
    <property type="entry name" value="GDHRDH"/>
</dbReference>
<reference evidence="2 3" key="1">
    <citation type="submission" date="2024-10" db="EMBL/GenBank/DDBJ databases">
        <title>The Natural Products Discovery Center: Release of the First 8490 Sequenced Strains for Exploring Actinobacteria Biosynthetic Diversity.</title>
        <authorList>
            <person name="Kalkreuter E."/>
            <person name="Kautsar S.A."/>
            <person name="Yang D."/>
            <person name="Bader C.D."/>
            <person name="Teijaro C.N."/>
            <person name="Fluegel L."/>
            <person name="Davis C.M."/>
            <person name="Simpson J.R."/>
            <person name="Lauterbach L."/>
            <person name="Steele A.D."/>
            <person name="Gui C."/>
            <person name="Meng S."/>
            <person name="Li G."/>
            <person name="Viehrig K."/>
            <person name="Ye F."/>
            <person name="Su P."/>
            <person name="Kiefer A.F."/>
            <person name="Nichols A."/>
            <person name="Cepeda A.J."/>
            <person name="Yan W."/>
            <person name="Fan B."/>
            <person name="Jiang Y."/>
            <person name="Adhikari A."/>
            <person name="Zheng C.-J."/>
            <person name="Schuster L."/>
            <person name="Cowan T.M."/>
            <person name="Smanski M.J."/>
            <person name="Chevrette M.G."/>
            <person name="De Carvalho L.P.S."/>
            <person name="Shen B."/>
        </authorList>
    </citation>
    <scope>NUCLEOTIDE SEQUENCE [LARGE SCALE GENOMIC DNA]</scope>
    <source>
        <strain evidence="2 3">NPDC050545</strain>
    </source>
</reference>
<name>A0ABW7YQW8_9ACTN</name>
<dbReference type="InterPro" id="IPR036291">
    <property type="entry name" value="NAD(P)-bd_dom_sf"/>
</dbReference>
<dbReference type="InterPro" id="IPR050259">
    <property type="entry name" value="SDR"/>
</dbReference>
<comment type="caution">
    <text evidence="2">The sequence shown here is derived from an EMBL/GenBank/DDBJ whole genome shotgun (WGS) entry which is preliminary data.</text>
</comment>
<protein>
    <submittedName>
        <fullName evidence="2">SDR family NAD(P)-dependent oxidoreductase</fullName>
        <ecNumber evidence="2">1.1.1.-</ecNumber>
    </submittedName>
</protein>
<dbReference type="PRINTS" id="PR00080">
    <property type="entry name" value="SDRFAMILY"/>
</dbReference>
<organism evidence="2 3">
    <name type="scientific">Nonomuraea typhae</name>
    <dbReference type="NCBI Taxonomy" id="2603600"/>
    <lineage>
        <taxon>Bacteria</taxon>
        <taxon>Bacillati</taxon>
        <taxon>Actinomycetota</taxon>
        <taxon>Actinomycetes</taxon>
        <taxon>Streptosporangiales</taxon>
        <taxon>Streptosporangiaceae</taxon>
        <taxon>Nonomuraea</taxon>
    </lineage>
</organism>
<dbReference type="CDD" id="cd05233">
    <property type="entry name" value="SDR_c"/>
    <property type="match status" value="1"/>
</dbReference>
<dbReference type="RefSeq" id="WP_397081352.1">
    <property type="nucleotide sequence ID" value="NZ_JBITGY010000003.1"/>
</dbReference>
<evidence type="ECO:0000313" key="3">
    <source>
        <dbReference type="Proteomes" id="UP001612741"/>
    </source>
</evidence>
<accession>A0ABW7YQW8</accession>
<comment type="similarity">
    <text evidence="1">Belongs to the short-chain dehydrogenases/reductases (SDR) family.</text>
</comment>
<proteinExistence type="inferred from homology"/>
<dbReference type="GO" id="GO:0016491">
    <property type="term" value="F:oxidoreductase activity"/>
    <property type="evidence" value="ECO:0007669"/>
    <property type="project" value="UniProtKB-KW"/>
</dbReference>
<dbReference type="Proteomes" id="UP001612741">
    <property type="component" value="Unassembled WGS sequence"/>
</dbReference>
<dbReference type="Pfam" id="PF13561">
    <property type="entry name" value="adh_short_C2"/>
    <property type="match status" value="1"/>
</dbReference>
<dbReference type="SUPFAM" id="SSF51735">
    <property type="entry name" value="NAD(P)-binding Rossmann-fold domains"/>
    <property type="match status" value="1"/>
</dbReference>
<dbReference type="InterPro" id="IPR020904">
    <property type="entry name" value="Sc_DH/Rdtase_CS"/>
</dbReference>
<keyword evidence="3" id="KW-1185">Reference proteome</keyword>
<keyword evidence="2" id="KW-0560">Oxidoreductase</keyword>
<dbReference type="Gene3D" id="3.40.50.720">
    <property type="entry name" value="NAD(P)-binding Rossmann-like Domain"/>
    <property type="match status" value="1"/>
</dbReference>
<dbReference type="EC" id="1.1.1.-" evidence="2"/>
<dbReference type="InterPro" id="IPR002347">
    <property type="entry name" value="SDR_fam"/>
</dbReference>
<evidence type="ECO:0000313" key="2">
    <source>
        <dbReference type="EMBL" id="MFI6498092.1"/>
    </source>
</evidence>
<gene>
    <name evidence="2" type="ORF">ACIBG2_11930</name>
</gene>
<dbReference type="EMBL" id="JBITGY010000003">
    <property type="protein sequence ID" value="MFI6498092.1"/>
    <property type="molecule type" value="Genomic_DNA"/>
</dbReference>
<evidence type="ECO:0000256" key="1">
    <source>
        <dbReference type="ARBA" id="ARBA00006484"/>
    </source>
</evidence>
<sequence length="271" mass="27593">MRLHGKVALITGAGTGIGAATARRFAAEGARVFLTGRRRALLERVAEEVEKASDGTAGGGPPAAFAADMGDTRQARAAVAACLERFGRLDVLVANAGGHGGEAVADTGDASWQEALHANLNTCFVTCREALPSLIDAGGAIVVVSSIAGLAAAPAISGYVTTKHALIGLTRSIARDYGPAGVRANCLCPGWVVTPMADAEMDVLAERDGITRDDAYSLVTKDVPLRRPATPEEIAAICLFLACPESAIMTGAVVVADGGATAVDLPTLPFA</sequence>
<dbReference type="PANTHER" id="PTHR42879">
    <property type="entry name" value="3-OXOACYL-(ACYL-CARRIER-PROTEIN) REDUCTASE"/>
    <property type="match status" value="1"/>
</dbReference>
<dbReference type="PANTHER" id="PTHR42879:SF2">
    <property type="entry name" value="3-OXOACYL-[ACYL-CARRIER-PROTEIN] REDUCTASE FABG"/>
    <property type="match status" value="1"/>
</dbReference>